<dbReference type="InterPro" id="IPR000281">
    <property type="entry name" value="HTH_RpiR"/>
</dbReference>
<keyword evidence="7" id="KW-1185">Reference proteome</keyword>
<dbReference type="PROSITE" id="PS51071">
    <property type="entry name" value="HTH_RPIR"/>
    <property type="match status" value="1"/>
</dbReference>
<evidence type="ECO:0000259" key="4">
    <source>
        <dbReference type="PROSITE" id="PS51071"/>
    </source>
</evidence>
<evidence type="ECO:0000256" key="1">
    <source>
        <dbReference type="ARBA" id="ARBA00023015"/>
    </source>
</evidence>
<dbReference type="SUPFAM" id="SSF46689">
    <property type="entry name" value="Homeodomain-like"/>
    <property type="match status" value="1"/>
</dbReference>
<dbReference type="Gene3D" id="1.10.10.10">
    <property type="entry name" value="Winged helix-like DNA-binding domain superfamily/Winged helix DNA-binding domain"/>
    <property type="match status" value="1"/>
</dbReference>
<evidence type="ECO:0000256" key="2">
    <source>
        <dbReference type="ARBA" id="ARBA00023125"/>
    </source>
</evidence>
<dbReference type="InterPro" id="IPR047640">
    <property type="entry name" value="RpiR-like"/>
</dbReference>
<dbReference type="Proteomes" id="UP001399917">
    <property type="component" value="Unassembled WGS sequence"/>
</dbReference>
<dbReference type="InterPro" id="IPR046348">
    <property type="entry name" value="SIS_dom_sf"/>
</dbReference>
<organism evidence="6 7">
    <name type="scientific">Celeribacter arenosi</name>
    <dbReference type="NCBI Taxonomy" id="792649"/>
    <lineage>
        <taxon>Bacteria</taxon>
        <taxon>Pseudomonadati</taxon>
        <taxon>Pseudomonadota</taxon>
        <taxon>Alphaproteobacteria</taxon>
        <taxon>Rhodobacterales</taxon>
        <taxon>Roseobacteraceae</taxon>
        <taxon>Celeribacter</taxon>
    </lineage>
</organism>
<dbReference type="PANTHER" id="PTHR30514:SF18">
    <property type="entry name" value="RPIR-FAMILY TRANSCRIPTIONAL REGULATOR"/>
    <property type="match status" value="1"/>
</dbReference>
<feature type="domain" description="SIS" evidence="5">
    <location>
        <begin position="132"/>
        <end position="269"/>
    </location>
</feature>
<name>A0ABP7K8B2_9RHOB</name>
<accession>A0ABP7K8B2</accession>
<dbReference type="SUPFAM" id="SSF53697">
    <property type="entry name" value="SIS domain"/>
    <property type="match status" value="1"/>
</dbReference>
<dbReference type="CDD" id="cd05013">
    <property type="entry name" value="SIS_RpiR"/>
    <property type="match status" value="1"/>
</dbReference>
<dbReference type="Pfam" id="PF01380">
    <property type="entry name" value="SIS"/>
    <property type="match status" value="1"/>
</dbReference>
<protein>
    <submittedName>
        <fullName evidence="6">MurR/RpiR family transcriptional regulator</fullName>
    </submittedName>
</protein>
<evidence type="ECO:0000313" key="6">
    <source>
        <dbReference type="EMBL" id="GAA3869234.1"/>
    </source>
</evidence>
<keyword evidence="1" id="KW-0805">Transcription regulation</keyword>
<dbReference type="InterPro" id="IPR035472">
    <property type="entry name" value="RpiR-like_SIS"/>
</dbReference>
<dbReference type="PROSITE" id="PS51464">
    <property type="entry name" value="SIS"/>
    <property type="match status" value="1"/>
</dbReference>
<dbReference type="InterPro" id="IPR001347">
    <property type="entry name" value="SIS_dom"/>
</dbReference>
<sequence length="291" mass="31822">MERVLFVAFETRLSGKYADLSGALKAAADYVIDNPINTASRPLRRIAADSGVSPASFTRLSRVLGYDSFEQVREEMRTTLGRRVHKFADRAERLQLDHNLQDGGFFDAHLVACQTNLDQLGATIDADELEEVVDRLGEARRVVLKGVLGSTAVVEYTAYMANFAFDNWSMVSRMGASLGSGLTGLDARDALVIVSKPPFSRQAMKAAKFAADNGVYVVLITDSHSCPALKHADVHFIVPTDSPHFFSSYVATTFLMEVIVGLLVSRSGETARERIANVEEATRALTEVGDR</sequence>
<evidence type="ECO:0000313" key="7">
    <source>
        <dbReference type="Proteomes" id="UP001399917"/>
    </source>
</evidence>
<keyword evidence="3" id="KW-0804">Transcription</keyword>
<dbReference type="InterPro" id="IPR009057">
    <property type="entry name" value="Homeodomain-like_sf"/>
</dbReference>
<evidence type="ECO:0000256" key="3">
    <source>
        <dbReference type="ARBA" id="ARBA00023163"/>
    </source>
</evidence>
<dbReference type="InterPro" id="IPR036388">
    <property type="entry name" value="WH-like_DNA-bd_sf"/>
</dbReference>
<evidence type="ECO:0000259" key="5">
    <source>
        <dbReference type="PROSITE" id="PS51464"/>
    </source>
</evidence>
<gene>
    <name evidence="6" type="ORF">GCM10022404_19160</name>
</gene>
<feature type="domain" description="HTH rpiR-type" evidence="4">
    <location>
        <begin position="7"/>
        <end position="83"/>
    </location>
</feature>
<keyword evidence="2" id="KW-0238">DNA-binding</keyword>
<proteinExistence type="predicted"/>
<comment type="caution">
    <text evidence="6">The sequence shown here is derived from an EMBL/GenBank/DDBJ whole genome shotgun (WGS) entry which is preliminary data.</text>
</comment>
<dbReference type="PANTHER" id="PTHR30514">
    <property type="entry name" value="GLUCOKINASE"/>
    <property type="match status" value="1"/>
</dbReference>
<dbReference type="Gene3D" id="3.40.50.10490">
    <property type="entry name" value="Glucose-6-phosphate isomerase like protein, domain 1"/>
    <property type="match status" value="1"/>
</dbReference>
<reference evidence="7" key="1">
    <citation type="journal article" date="2019" name="Int. J. Syst. Evol. Microbiol.">
        <title>The Global Catalogue of Microorganisms (GCM) 10K type strain sequencing project: providing services to taxonomists for standard genome sequencing and annotation.</title>
        <authorList>
            <consortium name="The Broad Institute Genomics Platform"/>
            <consortium name="The Broad Institute Genome Sequencing Center for Infectious Disease"/>
            <person name="Wu L."/>
            <person name="Ma J."/>
        </authorList>
    </citation>
    <scope>NUCLEOTIDE SEQUENCE [LARGE SCALE GENOMIC DNA]</scope>
    <source>
        <strain evidence="7">JCM 17190</strain>
    </source>
</reference>
<dbReference type="EMBL" id="BAABDF010000007">
    <property type="protein sequence ID" value="GAA3869234.1"/>
    <property type="molecule type" value="Genomic_DNA"/>
</dbReference>